<organism evidence="2 3">
    <name type="scientific">Microcella pacifica</name>
    <dbReference type="NCBI Taxonomy" id="2591847"/>
    <lineage>
        <taxon>Bacteria</taxon>
        <taxon>Bacillati</taxon>
        <taxon>Actinomycetota</taxon>
        <taxon>Actinomycetes</taxon>
        <taxon>Micrococcales</taxon>
        <taxon>Microbacteriaceae</taxon>
        <taxon>Microcella</taxon>
    </lineage>
</organism>
<dbReference type="PROSITE" id="PS51725">
    <property type="entry name" value="ABM"/>
    <property type="match status" value="1"/>
</dbReference>
<keyword evidence="3" id="KW-1185">Reference proteome</keyword>
<dbReference type="PANTHER" id="PTHR33336">
    <property type="entry name" value="QUINOL MONOOXYGENASE YGIN-RELATED"/>
    <property type="match status" value="1"/>
</dbReference>
<name>A0A9E5JKQ0_9MICO</name>
<feature type="domain" description="ABM" evidence="1">
    <location>
        <begin position="7"/>
        <end position="94"/>
    </location>
</feature>
<dbReference type="Proteomes" id="UP000818266">
    <property type="component" value="Unassembled WGS sequence"/>
</dbReference>
<dbReference type="SUPFAM" id="SSF54909">
    <property type="entry name" value="Dimeric alpha+beta barrel"/>
    <property type="match status" value="1"/>
</dbReference>
<reference evidence="2 3" key="1">
    <citation type="submission" date="2019-06" db="EMBL/GenBank/DDBJ databases">
        <authorList>
            <person name="De-Chao Zhang Q."/>
        </authorList>
    </citation>
    <scope>NUCLEOTIDE SEQUENCE [LARGE SCALE GENOMIC DNA]</scope>
    <source>
        <strain evidence="2 3">KN1116</strain>
    </source>
</reference>
<dbReference type="RefSeq" id="WP_152582123.1">
    <property type="nucleotide sequence ID" value="NZ_JAVJPO010000017.1"/>
</dbReference>
<gene>
    <name evidence="2" type="ORF">FK219_002480</name>
</gene>
<sequence>MTSPEPVVVTAYFRPLPESRSAVLVALHEAIPRVHEEEGCELYAIHDAPDGSIVMLEKWSSAADLDAHGAGAPVADLVAALDGHLAGPVEVTRLAPLPVGDARRGAL</sequence>
<dbReference type="OrthoDB" id="5241825at2"/>
<evidence type="ECO:0000259" key="1">
    <source>
        <dbReference type="PROSITE" id="PS51725"/>
    </source>
</evidence>
<dbReference type="PANTHER" id="PTHR33336:SF15">
    <property type="entry name" value="ABM DOMAIN-CONTAINING PROTEIN"/>
    <property type="match status" value="1"/>
</dbReference>
<dbReference type="EMBL" id="VIKT02000003">
    <property type="protein sequence ID" value="NHF62114.1"/>
    <property type="molecule type" value="Genomic_DNA"/>
</dbReference>
<dbReference type="Pfam" id="PF03992">
    <property type="entry name" value="ABM"/>
    <property type="match status" value="1"/>
</dbReference>
<dbReference type="AlphaFoldDB" id="A0A9E5JKQ0"/>
<dbReference type="InterPro" id="IPR050744">
    <property type="entry name" value="AI-2_Isomerase_LsrG"/>
</dbReference>
<dbReference type="InterPro" id="IPR007138">
    <property type="entry name" value="ABM_dom"/>
</dbReference>
<dbReference type="Gene3D" id="3.30.70.100">
    <property type="match status" value="1"/>
</dbReference>
<comment type="caution">
    <text evidence="2">The sequence shown here is derived from an EMBL/GenBank/DDBJ whole genome shotgun (WGS) entry which is preliminary data.</text>
</comment>
<dbReference type="InterPro" id="IPR011008">
    <property type="entry name" value="Dimeric_a/b-barrel"/>
</dbReference>
<protein>
    <submittedName>
        <fullName evidence="2">Antibiotic biosynthesis monooxygenase</fullName>
    </submittedName>
</protein>
<evidence type="ECO:0000313" key="2">
    <source>
        <dbReference type="EMBL" id="NHF62114.1"/>
    </source>
</evidence>
<accession>A0A9E5JKQ0</accession>
<keyword evidence="2" id="KW-0560">Oxidoreductase</keyword>
<keyword evidence="2" id="KW-0503">Monooxygenase</keyword>
<reference evidence="2 3" key="2">
    <citation type="submission" date="2020-03" db="EMBL/GenBank/DDBJ databases">
        <title>Chryseoglobus sp. isolated from a deep-sea seamount.</title>
        <authorList>
            <person name="Zhang D.-C."/>
        </authorList>
    </citation>
    <scope>NUCLEOTIDE SEQUENCE [LARGE SCALE GENOMIC DNA]</scope>
    <source>
        <strain evidence="2 3">KN1116</strain>
    </source>
</reference>
<evidence type="ECO:0000313" key="3">
    <source>
        <dbReference type="Proteomes" id="UP000818266"/>
    </source>
</evidence>
<dbReference type="GO" id="GO:0004497">
    <property type="term" value="F:monooxygenase activity"/>
    <property type="evidence" value="ECO:0007669"/>
    <property type="project" value="UniProtKB-KW"/>
</dbReference>
<proteinExistence type="predicted"/>